<evidence type="ECO:0000313" key="2">
    <source>
        <dbReference type="Proteomes" id="UP000291485"/>
    </source>
</evidence>
<evidence type="ECO:0000313" key="1">
    <source>
        <dbReference type="EMBL" id="TCD12686.1"/>
    </source>
</evidence>
<name>A0A4V2MNF7_9SPHI</name>
<accession>A0A4V2MNF7</accession>
<dbReference type="CDD" id="cd14789">
    <property type="entry name" value="Tiki"/>
    <property type="match status" value="1"/>
</dbReference>
<proteinExistence type="predicted"/>
<dbReference type="OrthoDB" id="9798714at2"/>
<dbReference type="Proteomes" id="UP000291485">
    <property type="component" value="Unassembled WGS sequence"/>
</dbReference>
<comment type="caution">
    <text evidence="1">The sequence shown here is derived from an EMBL/GenBank/DDBJ whole genome shotgun (WGS) entry which is preliminary data.</text>
</comment>
<dbReference type="EMBL" id="SJSN01000001">
    <property type="protein sequence ID" value="TCD12686.1"/>
    <property type="molecule type" value="Genomic_DNA"/>
</dbReference>
<dbReference type="Pfam" id="PF01963">
    <property type="entry name" value="TraB_PrgY_gumN"/>
    <property type="match status" value="1"/>
</dbReference>
<reference evidence="1 2" key="1">
    <citation type="submission" date="2019-02" db="EMBL/GenBank/DDBJ databases">
        <title>Pedobacter sp. RP-3-11 sp. nov., isolated from Arctic soil.</title>
        <authorList>
            <person name="Dahal R.H."/>
        </authorList>
    </citation>
    <scope>NUCLEOTIDE SEQUENCE [LARGE SCALE GENOMIC DNA]</scope>
    <source>
        <strain evidence="1 2">RP-3-11</strain>
    </source>
</reference>
<gene>
    <name evidence="1" type="ORF">EZ449_01180</name>
</gene>
<keyword evidence="2" id="KW-1185">Reference proteome</keyword>
<evidence type="ECO:0008006" key="3">
    <source>
        <dbReference type="Google" id="ProtNLM"/>
    </source>
</evidence>
<dbReference type="AlphaFoldDB" id="A0A4V2MNF7"/>
<organism evidence="1 2">
    <name type="scientific">Pedobacter frigidisoli</name>
    <dbReference type="NCBI Taxonomy" id="2530455"/>
    <lineage>
        <taxon>Bacteria</taxon>
        <taxon>Pseudomonadati</taxon>
        <taxon>Bacteroidota</taxon>
        <taxon>Sphingobacteriia</taxon>
        <taxon>Sphingobacteriales</taxon>
        <taxon>Sphingobacteriaceae</taxon>
        <taxon>Pedobacter</taxon>
    </lineage>
</organism>
<protein>
    <recommendedName>
        <fullName evidence="3">TraB family protein</fullName>
    </recommendedName>
</protein>
<dbReference type="InterPro" id="IPR002816">
    <property type="entry name" value="TraB/PrgY/GumN_fam"/>
</dbReference>
<sequence>MQQDLKKIEALYAEKSGYTDEEFEDLLKNRNLAWMKILPEIMNKQTAFIAVGAGHLIDQWGLINLLRKSGYTVKPINTN</sequence>